<evidence type="ECO:0000313" key="2">
    <source>
        <dbReference type="EMBL" id="MES0838456.1"/>
    </source>
</evidence>
<feature type="compositionally biased region" description="Low complexity" evidence="1">
    <location>
        <begin position="110"/>
        <end position="124"/>
    </location>
</feature>
<organism evidence="2 3">
    <name type="scientific">Nocardiopsis tropica</name>
    <dbReference type="NCBI Taxonomy" id="109330"/>
    <lineage>
        <taxon>Bacteria</taxon>
        <taxon>Bacillati</taxon>
        <taxon>Actinomycetota</taxon>
        <taxon>Actinomycetes</taxon>
        <taxon>Streptosporangiales</taxon>
        <taxon>Nocardiopsidaceae</taxon>
        <taxon>Nocardiopsis</taxon>
    </lineage>
</organism>
<dbReference type="EMBL" id="JBEQNB010000034">
    <property type="protein sequence ID" value="MES0838456.1"/>
    <property type="molecule type" value="Genomic_DNA"/>
</dbReference>
<proteinExistence type="predicted"/>
<keyword evidence="3" id="KW-1185">Reference proteome</keyword>
<reference evidence="2 3" key="1">
    <citation type="submission" date="2024-06" db="EMBL/GenBank/DDBJ databases">
        <authorList>
            <person name="Bataeva Y.V."/>
            <person name="Grigorian L.N."/>
            <person name="Solomentsev V.I."/>
        </authorList>
    </citation>
    <scope>NUCLEOTIDE SEQUENCE [LARGE SCALE GENOMIC DNA]</scope>
    <source>
        <strain evidence="3">SCPM-O-B-12605 (RCAM04882)</strain>
    </source>
</reference>
<name>A0ABV2A690_9ACTN</name>
<dbReference type="RefSeq" id="WP_352987310.1">
    <property type="nucleotide sequence ID" value="NZ_JBEQNA010000031.1"/>
</dbReference>
<feature type="region of interest" description="Disordered" evidence="1">
    <location>
        <begin position="91"/>
        <end position="133"/>
    </location>
</feature>
<accession>A0ABV2A690</accession>
<sequence length="133" mass="13874">MGDDATEFDRTSTEDLRDRAVELARQRWDLRFFWRLLGLVPAAEAAAGNDRASEASVAQLSGFVYEALSAETDPGVQEALRPVYVQYLLDHGEEAGDADPGTGNTGPGGAPADPGGAAQGGARPDGADGDRPS</sequence>
<dbReference type="Proteomes" id="UP001432401">
    <property type="component" value="Unassembled WGS sequence"/>
</dbReference>
<evidence type="ECO:0000256" key="1">
    <source>
        <dbReference type="SAM" id="MobiDB-lite"/>
    </source>
</evidence>
<gene>
    <name evidence="2" type="ORF">ABUK86_32145</name>
</gene>
<comment type="caution">
    <text evidence="2">The sequence shown here is derived from an EMBL/GenBank/DDBJ whole genome shotgun (WGS) entry which is preliminary data.</text>
</comment>
<protein>
    <submittedName>
        <fullName evidence="2">Uncharacterized protein</fullName>
    </submittedName>
</protein>
<evidence type="ECO:0000313" key="3">
    <source>
        <dbReference type="Proteomes" id="UP001432401"/>
    </source>
</evidence>